<feature type="compositionally biased region" description="Basic and acidic residues" evidence="1">
    <location>
        <begin position="349"/>
        <end position="366"/>
    </location>
</feature>
<reference evidence="2 3" key="1">
    <citation type="submission" date="2017-12" db="EMBL/GenBank/DDBJ databases">
        <title>Comparative genomics of Botrytis spp.</title>
        <authorList>
            <person name="Valero-Jimenez C.A."/>
            <person name="Tapia P."/>
            <person name="Veloso J."/>
            <person name="Silva-Moreno E."/>
            <person name="Staats M."/>
            <person name="Valdes J.H."/>
            <person name="Van Kan J.A.L."/>
        </authorList>
    </citation>
    <scope>NUCLEOTIDE SEQUENCE [LARGE SCALE GENOMIC DNA]</scope>
    <source>
        <strain evidence="2 3">MUCL11595</strain>
    </source>
</reference>
<evidence type="ECO:0000256" key="1">
    <source>
        <dbReference type="SAM" id="MobiDB-lite"/>
    </source>
</evidence>
<feature type="compositionally biased region" description="Basic and acidic residues" evidence="1">
    <location>
        <begin position="326"/>
        <end position="341"/>
    </location>
</feature>
<protein>
    <submittedName>
        <fullName evidence="2">Uncharacterized protein</fullName>
    </submittedName>
</protein>
<proteinExistence type="predicted"/>
<evidence type="ECO:0000313" key="2">
    <source>
        <dbReference type="EMBL" id="TGO46642.1"/>
    </source>
</evidence>
<dbReference type="EMBL" id="PQXN01000313">
    <property type="protein sequence ID" value="TGO46642.1"/>
    <property type="molecule type" value="Genomic_DNA"/>
</dbReference>
<dbReference type="OrthoDB" id="3556241at2759"/>
<comment type="caution">
    <text evidence="2">The sequence shown here is derived from an EMBL/GenBank/DDBJ whole genome shotgun (WGS) entry which is preliminary data.</text>
</comment>
<organism evidence="2 3">
    <name type="scientific">Botryotinia convoluta</name>
    <dbReference type="NCBI Taxonomy" id="54673"/>
    <lineage>
        <taxon>Eukaryota</taxon>
        <taxon>Fungi</taxon>
        <taxon>Dikarya</taxon>
        <taxon>Ascomycota</taxon>
        <taxon>Pezizomycotina</taxon>
        <taxon>Leotiomycetes</taxon>
        <taxon>Helotiales</taxon>
        <taxon>Sclerotiniaceae</taxon>
        <taxon>Botryotinia</taxon>
    </lineage>
</organism>
<dbReference type="Proteomes" id="UP000297527">
    <property type="component" value="Unassembled WGS sequence"/>
</dbReference>
<dbReference type="AlphaFoldDB" id="A0A4Z1HH58"/>
<gene>
    <name evidence="2" type="ORF">BCON_0314g00140</name>
</gene>
<sequence>MAYQNTGSQCMRQTRAGQSHRHQVIDVEELMNKGGGVPEPGCHDVLNLTKLLERTINVSSRVIDSAFGRKRTALDWLRDRSPFPDNYTFPAHYGRLQPHLPSSSHDPATEVDLTWLFSIFNIIFFMSAPPHNTRIFQQNSSFFVLKYRVSVSERAGVIVAISINSTDANVNVGFKERVDHRGEAWQIIAYRFEKSSTMRHTPEPLGSPINWRKKEDYEWELHHWDLRDLDKLEDMLLRRMIETWGWAPDSQLSCVKAIQKRKRNRAIARDEERRALNEFIRSRSGTRGTRFEVMEFRFGGPRPLFVERVSPFGVGGSGLEGISEEVEPRSRGPETRTEAGESRYGGSESRSREAGSCFERRSGRRE</sequence>
<accession>A0A4Z1HH58</accession>
<name>A0A4Z1HH58_9HELO</name>
<evidence type="ECO:0000313" key="3">
    <source>
        <dbReference type="Proteomes" id="UP000297527"/>
    </source>
</evidence>
<keyword evidence="3" id="KW-1185">Reference proteome</keyword>
<feature type="region of interest" description="Disordered" evidence="1">
    <location>
        <begin position="317"/>
        <end position="366"/>
    </location>
</feature>